<dbReference type="InterPro" id="IPR046342">
    <property type="entry name" value="CBS_dom_sf"/>
</dbReference>
<dbReference type="CDD" id="cd04590">
    <property type="entry name" value="CBS_pair_CorC_HlyC_assoc"/>
    <property type="match status" value="1"/>
</dbReference>
<dbReference type="AlphaFoldDB" id="A0A1Q2MI38"/>
<feature type="transmembrane region" description="Helical" evidence="8">
    <location>
        <begin position="60"/>
        <end position="84"/>
    </location>
</feature>
<dbReference type="RefSeq" id="WP_146684528.1">
    <property type="nucleotide sequence ID" value="NZ_CP019646.1"/>
</dbReference>
<dbReference type="Pfam" id="PF01595">
    <property type="entry name" value="CNNM"/>
    <property type="match status" value="1"/>
</dbReference>
<gene>
    <name evidence="10" type="primary">tlyC</name>
    <name evidence="10" type="ORF">SMSP2_02707</name>
</gene>
<evidence type="ECO:0000313" key="10">
    <source>
        <dbReference type="EMBL" id="AQQ72324.1"/>
    </source>
</evidence>
<protein>
    <submittedName>
        <fullName evidence="10">Hemolysin C</fullName>
    </submittedName>
</protein>
<evidence type="ECO:0000259" key="9">
    <source>
        <dbReference type="PROSITE" id="PS51846"/>
    </source>
</evidence>
<feature type="transmembrane region" description="Helical" evidence="8">
    <location>
        <begin position="131"/>
        <end position="152"/>
    </location>
</feature>
<name>A0A1Q2MI38_9BACT</name>
<dbReference type="Proteomes" id="UP000188181">
    <property type="component" value="Chromosome"/>
</dbReference>
<keyword evidence="6 7" id="KW-0472">Membrane</keyword>
<dbReference type="PANTHER" id="PTHR22777">
    <property type="entry name" value="HEMOLYSIN-RELATED"/>
    <property type="match status" value="1"/>
</dbReference>
<evidence type="ECO:0000256" key="3">
    <source>
        <dbReference type="ARBA" id="ARBA00022737"/>
    </source>
</evidence>
<proteinExistence type="predicted"/>
<dbReference type="InterPro" id="IPR044751">
    <property type="entry name" value="Ion_transp-like_CBS"/>
</dbReference>
<sequence>MTGNIVLGFLIVILLLLSALFSGSETGFYSLSRLRLRLKLHKGSVGDITLAKLLSDSQGLIYSVLIGNNLVNYLLTAALTYFMMQYTRDEESAGRYVTFICGPLIFIFGEVLPKTIFYLNADNLSRKVAPFIWSFYSVCSWSGLIKLLKWFSSLLARILRVRSFSADPGYTLGRMHITDVLQDTRNEGYFSRRLNRIFRMAVQAFDIQISSVMIPLEDCVCVSVSADRQQLIELLKEFPHTRLPVYKTTLANIIGYINIYEVLTDPEEVSVKKHLKKIETVSQKTSALDAIARLKERQAEFALVTAGSGQRHDKNLGIVTLADLAMLITGSD</sequence>
<keyword evidence="11" id="KW-1185">Reference proteome</keyword>
<keyword evidence="5" id="KW-0129">CBS domain</keyword>
<dbReference type="PROSITE" id="PS51846">
    <property type="entry name" value="CNNM"/>
    <property type="match status" value="1"/>
</dbReference>
<dbReference type="PANTHER" id="PTHR22777:SF17">
    <property type="entry name" value="UPF0053 PROTEIN SLL0260"/>
    <property type="match status" value="1"/>
</dbReference>
<dbReference type="EMBL" id="CP019646">
    <property type="protein sequence ID" value="AQQ72324.1"/>
    <property type="molecule type" value="Genomic_DNA"/>
</dbReference>
<dbReference type="OrthoDB" id="274143at2"/>
<accession>A0A1Q2MI38</accession>
<evidence type="ECO:0000256" key="5">
    <source>
        <dbReference type="ARBA" id="ARBA00023122"/>
    </source>
</evidence>
<feature type="domain" description="CNNM transmembrane" evidence="9">
    <location>
        <begin position="1"/>
        <end position="132"/>
    </location>
</feature>
<dbReference type="SUPFAM" id="SSF54631">
    <property type="entry name" value="CBS-domain pair"/>
    <property type="match status" value="1"/>
</dbReference>
<feature type="transmembrane region" description="Helical" evidence="8">
    <location>
        <begin position="96"/>
        <end position="119"/>
    </location>
</feature>
<comment type="subcellular location">
    <subcellularLocation>
        <location evidence="1">Membrane</location>
        <topology evidence="1">Multi-pass membrane protein</topology>
    </subcellularLocation>
</comment>
<evidence type="ECO:0000256" key="2">
    <source>
        <dbReference type="ARBA" id="ARBA00022692"/>
    </source>
</evidence>
<evidence type="ECO:0000313" key="11">
    <source>
        <dbReference type="Proteomes" id="UP000188181"/>
    </source>
</evidence>
<evidence type="ECO:0000256" key="4">
    <source>
        <dbReference type="ARBA" id="ARBA00022989"/>
    </source>
</evidence>
<evidence type="ECO:0000256" key="8">
    <source>
        <dbReference type="SAM" id="Phobius"/>
    </source>
</evidence>
<keyword evidence="2 7" id="KW-0812">Transmembrane</keyword>
<dbReference type="Gene3D" id="3.10.580.10">
    <property type="entry name" value="CBS-domain"/>
    <property type="match status" value="1"/>
</dbReference>
<organism evidence="10 11">
    <name type="scientific">Limihaloglobus sulfuriphilus</name>
    <dbReference type="NCBI Taxonomy" id="1851148"/>
    <lineage>
        <taxon>Bacteria</taxon>
        <taxon>Pseudomonadati</taxon>
        <taxon>Planctomycetota</taxon>
        <taxon>Phycisphaerae</taxon>
        <taxon>Sedimentisphaerales</taxon>
        <taxon>Sedimentisphaeraceae</taxon>
        <taxon>Limihaloglobus</taxon>
    </lineage>
</organism>
<keyword evidence="3" id="KW-0677">Repeat</keyword>
<dbReference type="GO" id="GO:0005886">
    <property type="term" value="C:plasma membrane"/>
    <property type="evidence" value="ECO:0007669"/>
    <property type="project" value="TreeGrafter"/>
</dbReference>
<keyword evidence="4 7" id="KW-1133">Transmembrane helix</keyword>
<dbReference type="InterPro" id="IPR002550">
    <property type="entry name" value="CNNM"/>
</dbReference>
<evidence type="ECO:0000256" key="1">
    <source>
        <dbReference type="ARBA" id="ARBA00004141"/>
    </source>
</evidence>
<reference evidence="11" key="1">
    <citation type="submission" date="2017-02" db="EMBL/GenBank/DDBJ databases">
        <title>Comparative genomics and description of representatives of a novel lineage of planctomycetes thriving in anoxic sediments.</title>
        <authorList>
            <person name="Spring S."/>
            <person name="Bunk B."/>
            <person name="Sproer C."/>
        </authorList>
    </citation>
    <scope>NUCLEOTIDE SEQUENCE [LARGE SCALE GENOMIC DNA]</scope>
    <source>
        <strain evidence="11">SM-Chi-D1</strain>
    </source>
</reference>
<evidence type="ECO:0000256" key="7">
    <source>
        <dbReference type="PROSITE-ProRule" id="PRU01193"/>
    </source>
</evidence>
<dbReference type="STRING" id="1851148.SMSP2_02707"/>
<evidence type="ECO:0000256" key="6">
    <source>
        <dbReference type="ARBA" id="ARBA00023136"/>
    </source>
</evidence>
<dbReference type="KEGG" id="pbas:SMSP2_02707"/>